<feature type="non-terminal residue" evidence="2">
    <location>
        <position position="265"/>
    </location>
</feature>
<dbReference type="Gene3D" id="3.60.15.10">
    <property type="entry name" value="Ribonuclease Z/Hydroxyacylglutathione hydrolase-like"/>
    <property type="match status" value="1"/>
</dbReference>
<dbReference type="PANTHER" id="PTHR46522:SF1">
    <property type="entry name" value="INACTIVE CYTIDINE MONOPHOSPHATE-N-ACETYLNEURAMINIC ACID HYDROXYLASE"/>
    <property type="match status" value="1"/>
</dbReference>
<dbReference type="AlphaFoldDB" id="A0A382J1U0"/>
<dbReference type="GO" id="GO:0046381">
    <property type="term" value="P:CMP-N-acetylneuraminate metabolic process"/>
    <property type="evidence" value="ECO:0007669"/>
    <property type="project" value="TreeGrafter"/>
</dbReference>
<reference evidence="2" key="1">
    <citation type="submission" date="2018-05" db="EMBL/GenBank/DDBJ databases">
        <authorList>
            <person name="Lanie J.A."/>
            <person name="Ng W.-L."/>
            <person name="Kazmierczak K.M."/>
            <person name="Andrzejewski T.M."/>
            <person name="Davidsen T.M."/>
            <person name="Wayne K.J."/>
            <person name="Tettelin H."/>
            <person name="Glass J.I."/>
            <person name="Rusch D."/>
            <person name="Podicherti R."/>
            <person name="Tsui H.-C.T."/>
            <person name="Winkler M.E."/>
        </authorList>
    </citation>
    <scope>NUCLEOTIDE SEQUENCE</scope>
</reference>
<dbReference type="InterPro" id="IPR027033">
    <property type="entry name" value="Cnh"/>
</dbReference>
<dbReference type="SUPFAM" id="SSF56281">
    <property type="entry name" value="Metallo-hydrolase/oxidoreductase"/>
    <property type="match status" value="1"/>
</dbReference>
<gene>
    <name evidence="2" type="ORF">METZ01_LOCUS258221</name>
</gene>
<dbReference type="GO" id="GO:0005737">
    <property type="term" value="C:cytoplasm"/>
    <property type="evidence" value="ECO:0007669"/>
    <property type="project" value="TreeGrafter"/>
</dbReference>
<dbReference type="EMBL" id="UINC01070877">
    <property type="protein sequence ID" value="SVC05367.1"/>
    <property type="molecule type" value="Genomic_DNA"/>
</dbReference>
<dbReference type="InterPro" id="IPR036866">
    <property type="entry name" value="RibonucZ/Hydroxyglut_hydro"/>
</dbReference>
<dbReference type="GO" id="GO:0030338">
    <property type="term" value="F:CMP-N-acetylneuraminate monooxygenase activity"/>
    <property type="evidence" value="ECO:0007669"/>
    <property type="project" value="TreeGrafter"/>
</dbReference>
<evidence type="ECO:0000313" key="2">
    <source>
        <dbReference type="EMBL" id="SVC05367.1"/>
    </source>
</evidence>
<protein>
    <recommendedName>
        <fullName evidence="3">Metallo-beta-lactamase domain-containing protein</fullName>
    </recommendedName>
</protein>
<comment type="similarity">
    <text evidence="1">Belongs to the CMP-Neu5Ac hydroxylase family.</text>
</comment>
<evidence type="ECO:0000256" key="1">
    <source>
        <dbReference type="ARBA" id="ARBA00010303"/>
    </source>
</evidence>
<organism evidence="2">
    <name type="scientific">marine metagenome</name>
    <dbReference type="NCBI Taxonomy" id="408172"/>
    <lineage>
        <taxon>unclassified sequences</taxon>
        <taxon>metagenomes</taxon>
        <taxon>ecological metagenomes</taxon>
    </lineage>
</organism>
<accession>A0A382J1U0</accession>
<name>A0A382J1U0_9ZZZZ</name>
<dbReference type="Pfam" id="PF13483">
    <property type="entry name" value="Lactamase_B_3"/>
    <property type="match status" value="1"/>
</dbReference>
<dbReference type="PANTHER" id="PTHR46522">
    <property type="entry name" value="CYTIDINE MONOPHOSPHATE-N-ACETYLNEURAMINIC ACID HYDROXYLASE"/>
    <property type="match status" value="1"/>
</dbReference>
<proteinExistence type="inferred from homology"/>
<sequence>MKLTYLSSASVLISHENTNILCDPWLVDGEFYGSWFHYPSLNFKPEDFNFVDYIYISHIHPDHLSIKTLSRMDKKIPVIILNYVDKFLKRNIERLGFNVIELEHNKRTHLKDNLHINILAAHYCNPEICSKLIGCSNVEKIFGATSLDSMSVIDNGKEVVVNTNDCPFEIAKSSAGAIKEYYNNIDFLLVGYTGAGPYPQCFDMLTEQEKNDAAVKKKKQFFDQAESYVNHFQPKFFMPFAGRYTLGGSLTSLNDQRGIPELEEA</sequence>
<evidence type="ECO:0008006" key="3">
    <source>
        <dbReference type="Google" id="ProtNLM"/>
    </source>
</evidence>